<dbReference type="GeneID" id="6749409"/>
<dbReference type="KEGG" id="tad:TRIADDRAFT_7563"/>
<dbReference type="InterPro" id="IPR000242">
    <property type="entry name" value="PTP_cat"/>
</dbReference>
<dbReference type="InterPro" id="IPR029021">
    <property type="entry name" value="Prot-tyrosine_phosphatase-like"/>
</dbReference>
<dbReference type="Gene3D" id="3.90.190.10">
    <property type="entry name" value="Protein tyrosine phosphatase superfamily"/>
    <property type="match status" value="1"/>
</dbReference>
<dbReference type="PROSITE" id="PS50055">
    <property type="entry name" value="TYR_PHOSPHATASE_PTP"/>
    <property type="match status" value="1"/>
</dbReference>
<evidence type="ECO:0000259" key="1">
    <source>
        <dbReference type="PROSITE" id="PS50055"/>
    </source>
</evidence>
<dbReference type="AlphaFoldDB" id="B3RIB8"/>
<sequence length="158" mass="18412">KNRYDNVIAYDHTRVKLNPIPDDLGSTYINANFIKTNGKVKTIIATQGPLSNTVGDFWRMIWEQRVNVIVMITNIVEKGRRKCERYWPENGKNQTFGAISVTLTKETTYPEYTIRHMNVKKVERTAKMFNAVKQFHYTCWPDHGVPNNTNGIMKFIKK</sequence>
<dbReference type="PRINTS" id="PR00700">
    <property type="entry name" value="PRTYPHPHTASE"/>
</dbReference>
<keyword evidence="3" id="KW-1185">Reference proteome</keyword>
<dbReference type="InParanoid" id="B3RIB8"/>
<dbReference type="CTD" id="6749409"/>
<dbReference type="SUPFAM" id="SSF52799">
    <property type="entry name" value="(Phosphotyrosine protein) phosphatases II"/>
    <property type="match status" value="1"/>
</dbReference>
<dbReference type="PhylomeDB" id="B3RIB8"/>
<dbReference type="HOGENOM" id="CLU_001645_9_6_1"/>
<feature type="non-terminal residue" evidence="2">
    <location>
        <position position="1"/>
    </location>
</feature>
<dbReference type="Pfam" id="PF00102">
    <property type="entry name" value="Y_phosphatase"/>
    <property type="match status" value="1"/>
</dbReference>
<dbReference type="OrthoDB" id="8609993at2759"/>
<evidence type="ECO:0000313" key="3">
    <source>
        <dbReference type="Proteomes" id="UP000009022"/>
    </source>
</evidence>
<feature type="domain" description="Tyrosine-protein phosphatase" evidence="1">
    <location>
        <begin position="1"/>
        <end position="158"/>
    </location>
</feature>
<proteinExistence type="predicted"/>
<dbReference type="GO" id="GO:0004725">
    <property type="term" value="F:protein tyrosine phosphatase activity"/>
    <property type="evidence" value="ECO:0000318"/>
    <property type="project" value="GO_Central"/>
</dbReference>
<dbReference type="eggNOG" id="KOG4228">
    <property type="taxonomic scope" value="Eukaryota"/>
</dbReference>
<feature type="non-terminal residue" evidence="2">
    <location>
        <position position="158"/>
    </location>
</feature>
<reference evidence="2 3" key="1">
    <citation type="journal article" date="2008" name="Nature">
        <title>The Trichoplax genome and the nature of placozoans.</title>
        <authorList>
            <person name="Srivastava M."/>
            <person name="Begovic E."/>
            <person name="Chapman J."/>
            <person name="Putnam N.H."/>
            <person name="Hellsten U."/>
            <person name="Kawashima T."/>
            <person name="Kuo A."/>
            <person name="Mitros T."/>
            <person name="Salamov A."/>
            <person name="Carpenter M.L."/>
            <person name="Signorovitch A.Y."/>
            <person name="Moreno M.A."/>
            <person name="Kamm K."/>
            <person name="Grimwood J."/>
            <person name="Schmutz J."/>
            <person name="Shapiro H."/>
            <person name="Grigoriev I.V."/>
            <person name="Buss L.W."/>
            <person name="Schierwater B."/>
            <person name="Dellaporta S.L."/>
            <person name="Rokhsar D.S."/>
        </authorList>
    </citation>
    <scope>NUCLEOTIDE SEQUENCE [LARGE SCALE GENOMIC DNA]</scope>
    <source>
        <strain evidence="2 3">Grell-BS-1999</strain>
    </source>
</reference>
<dbReference type="STRING" id="10228.B3RIB8"/>
<accession>B3RIB8</accession>
<evidence type="ECO:0000313" key="2">
    <source>
        <dbReference type="EMBL" id="EDV29724.1"/>
    </source>
</evidence>
<gene>
    <name evidence="2" type="ORF">TRIADDRAFT_7563</name>
</gene>
<dbReference type="EMBL" id="DS985241">
    <property type="protein sequence ID" value="EDV29724.1"/>
    <property type="molecule type" value="Genomic_DNA"/>
</dbReference>
<dbReference type="PANTHER" id="PTHR19134">
    <property type="entry name" value="RECEPTOR-TYPE TYROSINE-PROTEIN PHOSPHATASE"/>
    <property type="match status" value="1"/>
</dbReference>
<name>B3RIB8_TRIAD</name>
<organism evidence="2 3">
    <name type="scientific">Trichoplax adhaerens</name>
    <name type="common">Trichoplax reptans</name>
    <dbReference type="NCBI Taxonomy" id="10228"/>
    <lineage>
        <taxon>Eukaryota</taxon>
        <taxon>Metazoa</taxon>
        <taxon>Placozoa</taxon>
        <taxon>Uniplacotomia</taxon>
        <taxon>Trichoplacea</taxon>
        <taxon>Trichoplacidae</taxon>
        <taxon>Trichoplax</taxon>
    </lineage>
</organism>
<dbReference type="RefSeq" id="XP_002108926.1">
    <property type="nucleotide sequence ID" value="XM_002108890.1"/>
</dbReference>
<dbReference type="SMART" id="SM00194">
    <property type="entry name" value="PTPc"/>
    <property type="match status" value="1"/>
</dbReference>
<protein>
    <recommendedName>
        <fullName evidence="1">Tyrosine-protein phosphatase domain-containing protein</fullName>
    </recommendedName>
</protein>
<dbReference type="InterPro" id="IPR050348">
    <property type="entry name" value="Protein-Tyr_Phosphatase"/>
</dbReference>
<dbReference type="PANTHER" id="PTHR19134:SF540">
    <property type="entry name" value="TYROSINE-PROTEIN PHOSPHATASE 99A"/>
    <property type="match status" value="1"/>
</dbReference>
<dbReference type="GO" id="GO:0007165">
    <property type="term" value="P:signal transduction"/>
    <property type="evidence" value="ECO:0000318"/>
    <property type="project" value="GO_Central"/>
</dbReference>
<dbReference type="Proteomes" id="UP000009022">
    <property type="component" value="Unassembled WGS sequence"/>
</dbReference>